<organism evidence="1 2">
    <name type="scientific">Streptomyces netropsis</name>
    <name type="common">Streptoverticillium netropsis</name>
    <dbReference type="NCBI Taxonomy" id="55404"/>
    <lineage>
        <taxon>Bacteria</taxon>
        <taxon>Bacillati</taxon>
        <taxon>Actinomycetota</taxon>
        <taxon>Actinomycetes</taxon>
        <taxon>Kitasatosporales</taxon>
        <taxon>Streptomycetaceae</taxon>
        <taxon>Streptomyces</taxon>
    </lineage>
</organism>
<name>A0A7W7PCT1_STRNE</name>
<dbReference type="Pfam" id="PF20117">
    <property type="entry name" value="DUF6507"/>
    <property type="match status" value="1"/>
</dbReference>
<dbReference type="AlphaFoldDB" id="A0A7W7PCT1"/>
<dbReference type="Proteomes" id="UP000556436">
    <property type="component" value="Unassembled WGS sequence"/>
</dbReference>
<sequence length="140" mass="14238">MARVHIGAGNGDLGDFMTAWDIVPSEVGAVLTRSGKAAEGLSKAGKGVQKSLPAAATDAGTISGMYCGNAPKGPVAAALAEFGSKWGKDLAYIAQRTADSLNGAQKATQAYMEGDLKMAADTQNAALKEPVIKMPGQGKK</sequence>
<keyword evidence="2" id="KW-1185">Reference proteome</keyword>
<reference evidence="1 2" key="1">
    <citation type="submission" date="2020-08" db="EMBL/GenBank/DDBJ databases">
        <title>Genomic Encyclopedia of Type Strains, Phase III (KMG-III): the genomes of soil and plant-associated and newly described type strains.</title>
        <authorList>
            <person name="Whitman W."/>
        </authorList>
    </citation>
    <scope>NUCLEOTIDE SEQUENCE [LARGE SCALE GENOMIC DNA]</scope>
    <source>
        <strain evidence="1 2">CECT 3265</strain>
    </source>
</reference>
<accession>A0A7W7PCT1</accession>
<comment type="caution">
    <text evidence="1">The sequence shown here is derived from an EMBL/GenBank/DDBJ whole genome shotgun (WGS) entry which is preliminary data.</text>
</comment>
<dbReference type="EMBL" id="JACHJG010000003">
    <property type="protein sequence ID" value="MBB4886026.1"/>
    <property type="molecule type" value="Genomic_DNA"/>
</dbReference>
<evidence type="ECO:0000313" key="1">
    <source>
        <dbReference type="EMBL" id="MBB4886026.1"/>
    </source>
</evidence>
<evidence type="ECO:0000313" key="2">
    <source>
        <dbReference type="Proteomes" id="UP000556436"/>
    </source>
</evidence>
<proteinExistence type="predicted"/>
<protein>
    <recommendedName>
        <fullName evidence="3">Excreted virulence factor EspC, type VII ESX diderm</fullName>
    </recommendedName>
</protein>
<evidence type="ECO:0008006" key="3">
    <source>
        <dbReference type="Google" id="ProtNLM"/>
    </source>
</evidence>
<dbReference type="InterPro" id="IPR045436">
    <property type="entry name" value="DUF6507"/>
</dbReference>
<gene>
    <name evidence="1" type="ORF">FHS38_002055</name>
</gene>
<dbReference type="RefSeq" id="WP_184733006.1">
    <property type="nucleotide sequence ID" value="NZ_BMRW01000003.1"/>
</dbReference>